<evidence type="ECO:0000256" key="2">
    <source>
        <dbReference type="SAM" id="Phobius"/>
    </source>
</evidence>
<evidence type="ECO:0000313" key="4">
    <source>
        <dbReference type="Proteomes" id="UP000260665"/>
    </source>
</evidence>
<dbReference type="PANTHER" id="PTHR30093">
    <property type="entry name" value="GENERAL SECRETION PATHWAY PROTEIN G"/>
    <property type="match status" value="1"/>
</dbReference>
<keyword evidence="4" id="KW-1185">Reference proteome</keyword>
<dbReference type="Gene3D" id="3.30.700.10">
    <property type="entry name" value="Glycoprotein, Type 4 Pilin"/>
    <property type="match status" value="1"/>
</dbReference>
<dbReference type="AlphaFoldDB" id="A0A3E1RFG1"/>
<dbReference type="GO" id="GO:0015628">
    <property type="term" value="P:protein secretion by the type II secretion system"/>
    <property type="evidence" value="ECO:0007669"/>
    <property type="project" value="InterPro"/>
</dbReference>
<dbReference type="InterPro" id="IPR000983">
    <property type="entry name" value="Bac_GSPG_pilin"/>
</dbReference>
<dbReference type="SUPFAM" id="SSF54523">
    <property type="entry name" value="Pili subunits"/>
    <property type="match status" value="1"/>
</dbReference>
<sequence length="125" mass="13873">MRTRHRGFTLIELIVVMTIISLLLTLAAPRYFRSIERSKETVLKANLASTRDALDKFHADTGRYPEQLAELVAKRYLRTLPWDPIADSSEAWLIIPPADGQGGGVYNINSGAEGAGDDGIPYAEW</sequence>
<dbReference type="NCBIfam" id="TIGR02532">
    <property type="entry name" value="IV_pilin_GFxxxE"/>
    <property type="match status" value="1"/>
</dbReference>
<evidence type="ECO:0000256" key="1">
    <source>
        <dbReference type="ARBA" id="ARBA00022481"/>
    </source>
</evidence>
<comment type="caution">
    <text evidence="3">The sequence shown here is derived from an EMBL/GenBank/DDBJ whole genome shotgun (WGS) entry which is preliminary data.</text>
</comment>
<keyword evidence="2" id="KW-1133">Transmembrane helix</keyword>
<keyword evidence="1" id="KW-0488">Methylation</keyword>
<dbReference type="EMBL" id="QFZK01000002">
    <property type="protein sequence ID" value="RFO98107.1"/>
    <property type="molecule type" value="Genomic_DNA"/>
</dbReference>
<dbReference type="GO" id="GO:0015627">
    <property type="term" value="C:type II protein secretion system complex"/>
    <property type="evidence" value="ECO:0007669"/>
    <property type="project" value="InterPro"/>
</dbReference>
<dbReference type="Proteomes" id="UP000260665">
    <property type="component" value="Unassembled WGS sequence"/>
</dbReference>
<reference evidence="3 4" key="1">
    <citation type="submission" date="2018-05" db="EMBL/GenBank/DDBJ databases">
        <title>Rhodoferax soyangensis sp.nov., isolated from an oligotrophic freshwater lake.</title>
        <authorList>
            <person name="Park M."/>
        </authorList>
    </citation>
    <scope>NUCLEOTIDE SEQUENCE [LARGE SCALE GENOMIC DNA]</scope>
    <source>
        <strain evidence="3 4">IMCC26218</strain>
    </source>
</reference>
<organism evidence="3 4">
    <name type="scientific">Rhodoferax lacus</name>
    <dbReference type="NCBI Taxonomy" id="2184758"/>
    <lineage>
        <taxon>Bacteria</taxon>
        <taxon>Pseudomonadati</taxon>
        <taxon>Pseudomonadota</taxon>
        <taxon>Betaproteobacteria</taxon>
        <taxon>Burkholderiales</taxon>
        <taxon>Comamonadaceae</taxon>
        <taxon>Rhodoferax</taxon>
    </lineage>
</organism>
<protein>
    <submittedName>
        <fullName evidence="3">Type II secretion system protein G</fullName>
    </submittedName>
</protein>
<evidence type="ECO:0000313" key="3">
    <source>
        <dbReference type="EMBL" id="RFO98107.1"/>
    </source>
</evidence>
<name>A0A3E1RFG1_9BURK</name>
<dbReference type="PANTHER" id="PTHR30093:SF47">
    <property type="entry name" value="TYPE IV PILUS NON-CORE MINOR PILIN PILE"/>
    <property type="match status" value="1"/>
</dbReference>
<keyword evidence="2" id="KW-0472">Membrane</keyword>
<dbReference type="Pfam" id="PF07963">
    <property type="entry name" value="N_methyl"/>
    <property type="match status" value="1"/>
</dbReference>
<dbReference type="PROSITE" id="PS00409">
    <property type="entry name" value="PROKAR_NTER_METHYL"/>
    <property type="match status" value="1"/>
</dbReference>
<dbReference type="InterPro" id="IPR012902">
    <property type="entry name" value="N_methyl_site"/>
</dbReference>
<keyword evidence="2" id="KW-0812">Transmembrane</keyword>
<accession>A0A3E1RFG1</accession>
<feature type="transmembrane region" description="Helical" evidence="2">
    <location>
        <begin position="7"/>
        <end position="28"/>
    </location>
</feature>
<dbReference type="OrthoDB" id="9795612at2"/>
<dbReference type="RefSeq" id="WP_117174712.1">
    <property type="nucleotide sequence ID" value="NZ_QFZK01000002.1"/>
</dbReference>
<proteinExistence type="predicted"/>
<dbReference type="PRINTS" id="PR00813">
    <property type="entry name" value="BCTERIALGSPG"/>
</dbReference>
<gene>
    <name evidence="3" type="ORF">DIC66_05140</name>
</gene>
<dbReference type="InterPro" id="IPR045584">
    <property type="entry name" value="Pilin-like"/>
</dbReference>